<dbReference type="NCBIfam" id="TIGR00696">
    <property type="entry name" value="wecG_tagA_cpsF"/>
    <property type="match status" value="1"/>
</dbReference>
<gene>
    <name evidence="3" type="ORF">L0P03_19880</name>
</gene>
<dbReference type="Pfam" id="PF03808">
    <property type="entry name" value="Glyco_tran_WecG"/>
    <property type="match status" value="1"/>
</dbReference>
<organism evidence="3 4">
    <name type="scientific">Odoribacter splanchnicus</name>
    <dbReference type="NCBI Taxonomy" id="28118"/>
    <lineage>
        <taxon>Bacteria</taxon>
        <taxon>Pseudomonadati</taxon>
        <taxon>Bacteroidota</taxon>
        <taxon>Bacteroidia</taxon>
        <taxon>Bacteroidales</taxon>
        <taxon>Odoribacteraceae</taxon>
        <taxon>Odoribacter</taxon>
    </lineage>
</organism>
<evidence type="ECO:0000313" key="3">
    <source>
        <dbReference type="EMBL" id="MCG4962080.1"/>
    </source>
</evidence>
<accession>A0AAW5CJW9</accession>
<proteinExistence type="predicted"/>
<comment type="caution">
    <text evidence="3">The sequence shown here is derived from an EMBL/GenBank/DDBJ whole genome shotgun (WGS) entry which is preliminary data.</text>
</comment>
<evidence type="ECO:0000256" key="1">
    <source>
        <dbReference type="ARBA" id="ARBA00022676"/>
    </source>
</evidence>
<evidence type="ECO:0000256" key="2">
    <source>
        <dbReference type="ARBA" id="ARBA00022679"/>
    </source>
</evidence>
<sequence length="244" mass="28703">MNPLFSVFVSKLPTNIMSLLPTGNKFITFLNPYSLFAAREYALKYKEFDYIASDGILPVWMNSLFHVSKTIRCSFDMSGIAGLIFKYAISEKKRIYFWGTTSENLTKFLKVIRQNYPSLLIAGWHHGYVESLEERIWKDIQNSNADIVIIGMGTPKQDLMALKLKEKGYMGSVYTCGGFMHQTIEKINYYPFWINKLNLRSMYRLYKEPETLKRFFKTYPRFLFSYSYFLIKTKYFSSGWEANK</sequence>
<dbReference type="CDD" id="cd06533">
    <property type="entry name" value="Glyco_transf_WecG_TagA"/>
    <property type="match status" value="1"/>
</dbReference>
<name>A0AAW5CJW9_9BACT</name>
<dbReference type="PANTHER" id="PTHR34136">
    <property type="match status" value="1"/>
</dbReference>
<reference evidence="3" key="1">
    <citation type="submission" date="2022-01" db="EMBL/GenBank/DDBJ databases">
        <title>Collection of gut derived symbiotic bacterial strains cultured from healthy donors.</title>
        <authorList>
            <person name="Lin H."/>
            <person name="Kohout C."/>
            <person name="Waligurski E."/>
            <person name="Pamer E.G."/>
        </authorList>
    </citation>
    <scope>NUCLEOTIDE SEQUENCE</scope>
    <source>
        <strain evidence="3">DFI.1.149</strain>
    </source>
</reference>
<dbReference type="EMBL" id="JAKNDN010000057">
    <property type="protein sequence ID" value="MCG4962080.1"/>
    <property type="molecule type" value="Genomic_DNA"/>
</dbReference>
<keyword evidence="2" id="KW-0808">Transferase</keyword>
<dbReference type="RefSeq" id="WP_118112622.1">
    <property type="nucleotide sequence ID" value="NZ_JADNHN010000018.1"/>
</dbReference>
<dbReference type="PANTHER" id="PTHR34136:SF1">
    <property type="entry name" value="UDP-N-ACETYL-D-MANNOSAMINURONIC ACID TRANSFERASE"/>
    <property type="match status" value="1"/>
</dbReference>
<keyword evidence="1" id="KW-0328">Glycosyltransferase</keyword>
<dbReference type="GO" id="GO:0016758">
    <property type="term" value="F:hexosyltransferase activity"/>
    <property type="evidence" value="ECO:0007669"/>
    <property type="project" value="TreeGrafter"/>
</dbReference>
<dbReference type="InterPro" id="IPR004629">
    <property type="entry name" value="WecG_TagA_CpsF"/>
</dbReference>
<dbReference type="Proteomes" id="UP001199750">
    <property type="component" value="Unassembled WGS sequence"/>
</dbReference>
<dbReference type="AlphaFoldDB" id="A0AAW5CJW9"/>
<evidence type="ECO:0000313" key="4">
    <source>
        <dbReference type="Proteomes" id="UP001199750"/>
    </source>
</evidence>
<protein>
    <submittedName>
        <fullName evidence="3">WecB/TagA/CpsF family glycosyltransferase</fullName>
    </submittedName>
</protein>